<reference evidence="1 2" key="1">
    <citation type="submission" date="2024-01" db="EMBL/GenBank/DDBJ databases">
        <title>Genome assemblies of Stephania.</title>
        <authorList>
            <person name="Yang L."/>
        </authorList>
    </citation>
    <scope>NUCLEOTIDE SEQUENCE [LARGE SCALE GENOMIC DNA]</scope>
    <source>
        <strain evidence="1">JXDWG</strain>
        <tissue evidence="1">Leaf</tissue>
    </source>
</reference>
<organism evidence="1 2">
    <name type="scientific">Stephania cephalantha</name>
    <dbReference type="NCBI Taxonomy" id="152367"/>
    <lineage>
        <taxon>Eukaryota</taxon>
        <taxon>Viridiplantae</taxon>
        <taxon>Streptophyta</taxon>
        <taxon>Embryophyta</taxon>
        <taxon>Tracheophyta</taxon>
        <taxon>Spermatophyta</taxon>
        <taxon>Magnoliopsida</taxon>
        <taxon>Ranunculales</taxon>
        <taxon>Menispermaceae</taxon>
        <taxon>Menispermoideae</taxon>
        <taxon>Cissampelideae</taxon>
        <taxon>Stephania</taxon>
    </lineage>
</organism>
<accession>A0AAP0NZU6</accession>
<evidence type="ECO:0000313" key="1">
    <source>
        <dbReference type="EMBL" id="KAK9125048.1"/>
    </source>
</evidence>
<dbReference type="EMBL" id="JBBNAG010000006">
    <property type="protein sequence ID" value="KAK9125048.1"/>
    <property type="molecule type" value="Genomic_DNA"/>
</dbReference>
<proteinExistence type="predicted"/>
<gene>
    <name evidence="1" type="ORF">Scep_013894</name>
</gene>
<protein>
    <submittedName>
        <fullName evidence="1">Uncharacterized protein</fullName>
    </submittedName>
</protein>
<comment type="caution">
    <text evidence="1">The sequence shown here is derived from an EMBL/GenBank/DDBJ whole genome shotgun (WGS) entry which is preliminary data.</text>
</comment>
<name>A0AAP0NZU6_9MAGN</name>
<evidence type="ECO:0000313" key="2">
    <source>
        <dbReference type="Proteomes" id="UP001419268"/>
    </source>
</evidence>
<keyword evidence="2" id="KW-1185">Reference proteome</keyword>
<dbReference type="AlphaFoldDB" id="A0AAP0NZU6"/>
<dbReference type="Proteomes" id="UP001419268">
    <property type="component" value="Unassembled WGS sequence"/>
</dbReference>
<sequence>MMSVVARKKFHFMNARHDSLSFIISQMRREILLSPLIFNLTVFTWLSPQRSGHAHYSFGFIIYKPMNV</sequence>